<accession>A0ABV2PKT6</accession>
<dbReference type="Proteomes" id="UP001549363">
    <property type="component" value="Unassembled WGS sequence"/>
</dbReference>
<proteinExistence type="predicted"/>
<evidence type="ECO:0000313" key="1">
    <source>
        <dbReference type="EMBL" id="MET4561555.1"/>
    </source>
</evidence>
<dbReference type="EMBL" id="JBEPSB010000012">
    <property type="protein sequence ID" value="MET4561555.1"/>
    <property type="molecule type" value="Genomic_DNA"/>
</dbReference>
<keyword evidence="2" id="KW-1185">Reference proteome</keyword>
<evidence type="ECO:0000313" key="2">
    <source>
        <dbReference type="Proteomes" id="UP001549363"/>
    </source>
</evidence>
<comment type="caution">
    <text evidence="1">The sequence shown here is derived from an EMBL/GenBank/DDBJ whole genome shotgun (WGS) entry which is preliminary data.</text>
</comment>
<name>A0ABV2PKT6_9BACI</name>
<gene>
    <name evidence="1" type="ORF">ABIA69_002723</name>
</gene>
<sequence>MDVVVYKYERPINDYGFLEYIYKIGIVPGGEVIKTFFVPFDYEGMDATERQVIAEINAYLKENGFNAVNKF</sequence>
<organism evidence="1 2">
    <name type="scientific">Lysinibacillus parviboronicapiens</name>
    <dbReference type="NCBI Taxonomy" id="436516"/>
    <lineage>
        <taxon>Bacteria</taxon>
        <taxon>Bacillati</taxon>
        <taxon>Bacillota</taxon>
        <taxon>Bacilli</taxon>
        <taxon>Bacillales</taxon>
        <taxon>Bacillaceae</taxon>
        <taxon>Lysinibacillus</taxon>
    </lineage>
</organism>
<dbReference type="RefSeq" id="WP_354472082.1">
    <property type="nucleotide sequence ID" value="NZ_JBEPSB010000012.1"/>
</dbReference>
<protein>
    <submittedName>
        <fullName evidence="1">Uncharacterized protein</fullName>
    </submittedName>
</protein>
<reference evidence="1 2" key="1">
    <citation type="submission" date="2024-06" db="EMBL/GenBank/DDBJ databases">
        <title>Sorghum-associated microbial communities from plants grown in Nebraska, USA.</title>
        <authorList>
            <person name="Schachtman D."/>
        </authorList>
    </citation>
    <scope>NUCLEOTIDE SEQUENCE [LARGE SCALE GENOMIC DNA]</scope>
    <source>
        <strain evidence="1 2">736</strain>
    </source>
</reference>